<dbReference type="EMBL" id="BMLT01000012">
    <property type="protein sequence ID" value="GGO87232.1"/>
    <property type="molecule type" value="Genomic_DNA"/>
</dbReference>
<keyword evidence="4" id="KW-1185">Reference proteome</keyword>
<feature type="coiled-coil region" evidence="1">
    <location>
        <begin position="90"/>
        <end position="145"/>
    </location>
</feature>
<evidence type="ECO:0000256" key="2">
    <source>
        <dbReference type="SAM" id="SignalP"/>
    </source>
</evidence>
<feature type="chain" id="PRO_5036839983" evidence="2">
    <location>
        <begin position="29"/>
        <end position="471"/>
    </location>
</feature>
<sequence length="471" mass="52791">MTAQLPARPRWRRAGLQLCLMMLAAVSAGCSLMPQNGDNRCATAFEKSDRQIASAGARDSGPTPIPGFRYLRTDRFLASFRDEVDQAAKAEAWIRRLADLDRRTRRLELRNAGLQSQQYNLDACREQLVDELLRSEAQLAQLSHRVRVPDDYVTAWQILGLAPLTALPVSARIALWHRETRTAFATASAAMPSRKPLLRWYSGKEPGPNRSALPRDALGIPFIDGAALDALFERHAPVWEVEQNDDNDRIGTAVWHGRAQVDPATATEYRRLSFTRYGGQTLLQLNYIVWFRSRPGNDIYAGNIDGLTWRVTLGPEGAPLLYDSIHNCGCYHLFFPTPRIRRRPSLAPGEPPLVLPSVPGNGTLVVRLDSGRHFIRGLYRTGGTVPHLPLATASYDRLRSLPADPSGPRSFFGVHGIVAGSERPERFLLWPMGVRSPGAMRQWGHHATAFVGRRHFDDPFLIERLFEEVKR</sequence>
<protein>
    <submittedName>
        <fullName evidence="3">Uncharacterized protein</fullName>
    </submittedName>
</protein>
<evidence type="ECO:0000313" key="4">
    <source>
        <dbReference type="Proteomes" id="UP000599578"/>
    </source>
</evidence>
<keyword evidence="2" id="KW-0732">Signal</keyword>
<evidence type="ECO:0000313" key="3">
    <source>
        <dbReference type="EMBL" id="GGO87232.1"/>
    </source>
</evidence>
<dbReference type="AlphaFoldDB" id="A0A918DXP1"/>
<dbReference type="RefSeq" id="WP_188862393.1">
    <property type="nucleotide sequence ID" value="NZ_BMLT01000012.1"/>
</dbReference>
<reference evidence="3 4" key="1">
    <citation type="journal article" date="2014" name="Int. J. Syst. Evol. Microbiol.">
        <title>Complete genome sequence of Corynebacterium casei LMG S-19264T (=DSM 44701T), isolated from a smear-ripened cheese.</title>
        <authorList>
            <consortium name="US DOE Joint Genome Institute (JGI-PGF)"/>
            <person name="Walter F."/>
            <person name="Albersmeier A."/>
            <person name="Kalinowski J."/>
            <person name="Ruckert C."/>
        </authorList>
    </citation>
    <scope>NUCLEOTIDE SEQUENCE [LARGE SCALE GENOMIC DNA]</scope>
    <source>
        <strain evidence="3 4">CGMCC 1.7286</strain>
    </source>
</reference>
<dbReference type="Proteomes" id="UP000599578">
    <property type="component" value="Unassembled WGS sequence"/>
</dbReference>
<accession>A0A918DXP1</accession>
<proteinExistence type="predicted"/>
<comment type="caution">
    <text evidence="3">The sequence shown here is derived from an EMBL/GenBank/DDBJ whole genome shotgun (WGS) entry which is preliminary data.</text>
</comment>
<evidence type="ECO:0000256" key="1">
    <source>
        <dbReference type="SAM" id="Coils"/>
    </source>
</evidence>
<name>A0A918DXP1_9GAMM</name>
<feature type="signal peptide" evidence="2">
    <location>
        <begin position="1"/>
        <end position="28"/>
    </location>
</feature>
<keyword evidence="1" id="KW-0175">Coiled coil</keyword>
<gene>
    <name evidence="3" type="ORF">GCM10011348_39940</name>
</gene>
<organism evidence="3 4">
    <name type="scientific">Marinobacterium nitratireducens</name>
    <dbReference type="NCBI Taxonomy" id="518897"/>
    <lineage>
        <taxon>Bacteria</taxon>
        <taxon>Pseudomonadati</taxon>
        <taxon>Pseudomonadota</taxon>
        <taxon>Gammaproteobacteria</taxon>
        <taxon>Oceanospirillales</taxon>
        <taxon>Oceanospirillaceae</taxon>
        <taxon>Marinobacterium</taxon>
    </lineage>
</organism>